<sequence length="457" mass="50421">MAAPARSMTLSQSLFLIGLLIVASAFFSVAEIALAASRRLRLRQLADEGETRAESVMRMQEQPGDYFTVVQVGQNAVAILGGIVGEGALTPHFTALFQLWLSDARAETFGFLASFTAVTSLFILFADLFPKRLGMVNSERLAVRVARPMAVLMTLLRPVVWLYSRAADLLFRVLGLSSLRDDRITSDDILAMMEAGTRAGVLAAREQQVIENVFELDSRPVSSAMSPRDRIAFFLRDDPDHLIRARIAAEPFSTYPVCEGDIDHVVGYVDAKDLFQRVLNNQPISLQDEGLVHKVLIVPDRLSLAEVLDQFRQVHEDFAVIVNEYSLVVGVVTLNDVMSTVMGDLIGPDDEEQIVRRDENSWLIDGVTPVGDVLRALHLDELPHAGEYETLAGFLMVMLRRVPRRTDSVNWGGYKFEVLDVDSYRIDQIMVSRLQPEGSGTAAPASSPPTSAGRSGD</sequence>
<evidence type="ECO:0000256" key="1">
    <source>
        <dbReference type="ARBA" id="ARBA00004429"/>
    </source>
</evidence>
<evidence type="ECO:0000256" key="13">
    <source>
        <dbReference type="PROSITE-ProRule" id="PRU00703"/>
    </source>
</evidence>
<dbReference type="GO" id="GO:0005886">
    <property type="term" value="C:plasma membrane"/>
    <property type="evidence" value="ECO:0007669"/>
    <property type="project" value="UniProtKB-SubCell"/>
</dbReference>
<evidence type="ECO:0000259" key="18">
    <source>
        <dbReference type="PROSITE" id="PS51846"/>
    </source>
</evidence>
<comment type="function">
    <text evidence="10">Involved in cadaverine and putrescine tolerance in stationary phase. May facilitate the efflux of both cadaverine and putrescine from the cytoplasm, reducing potentially toxic levels under certain stress conditions.</text>
</comment>
<evidence type="ECO:0000256" key="11">
    <source>
        <dbReference type="ARBA" id="ARBA00038280"/>
    </source>
</evidence>
<comment type="similarity">
    <text evidence="11">Belongs to the UPF0053 family. PaeA subfamily.</text>
</comment>
<dbReference type="CDD" id="cd04590">
    <property type="entry name" value="CBS_pair_CorC_HlyC_assoc"/>
    <property type="match status" value="1"/>
</dbReference>
<evidence type="ECO:0000256" key="5">
    <source>
        <dbReference type="ARBA" id="ARBA00022692"/>
    </source>
</evidence>
<dbReference type="OrthoDB" id="9797674at2"/>
<reference evidence="20" key="1">
    <citation type="submission" date="2016-10" db="EMBL/GenBank/DDBJ databases">
        <authorList>
            <person name="Varghese N."/>
            <person name="Submissions S."/>
        </authorList>
    </citation>
    <scope>NUCLEOTIDE SEQUENCE [LARGE SCALE GENOMIC DNA]</scope>
    <source>
        <strain evidence="20">DSM 7481</strain>
    </source>
</reference>
<evidence type="ECO:0000256" key="6">
    <source>
        <dbReference type="ARBA" id="ARBA00022737"/>
    </source>
</evidence>
<evidence type="ECO:0000256" key="2">
    <source>
        <dbReference type="ARBA" id="ARBA00022448"/>
    </source>
</evidence>
<evidence type="ECO:0000256" key="16">
    <source>
        <dbReference type="SAM" id="Phobius"/>
    </source>
</evidence>
<dbReference type="PROSITE" id="PS51846">
    <property type="entry name" value="CNNM"/>
    <property type="match status" value="1"/>
</dbReference>
<name>A0A1I1YWM3_9BURK</name>
<keyword evidence="5 14" id="KW-0812">Transmembrane</keyword>
<feature type="region of interest" description="Disordered" evidence="15">
    <location>
        <begin position="435"/>
        <end position="457"/>
    </location>
</feature>
<dbReference type="EMBL" id="FOMQ01000021">
    <property type="protein sequence ID" value="SFE23995.1"/>
    <property type="molecule type" value="Genomic_DNA"/>
</dbReference>
<evidence type="ECO:0000259" key="17">
    <source>
        <dbReference type="PROSITE" id="PS51371"/>
    </source>
</evidence>
<keyword evidence="8 13" id="KW-0129">CBS domain</keyword>
<evidence type="ECO:0000256" key="3">
    <source>
        <dbReference type="ARBA" id="ARBA00022475"/>
    </source>
</evidence>
<evidence type="ECO:0000313" key="20">
    <source>
        <dbReference type="Proteomes" id="UP000199517"/>
    </source>
</evidence>
<evidence type="ECO:0000256" key="12">
    <source>
        <dbReference type="ARBA" id="ARBA00039818"/>
    </source>
</evidence>
<feature type="domain" description="CBS" evidence="17">
    <location>
        <begin position="291"/>
        <end position="351"/>
    </location>
</feature>
<keyword evidence="7 14" id="KW-1133">Transmembrane helix</keyword>
<dbReference type="InterPro" id="IPR044751">
    <property type="entry name" value="Ion_transp-like_CBS"/>
</dbReference>
<dbReference type="Pfam" id="PF00571">
    <property type="entry name" value="CBS"/>
    <property type="match status" value="1"/>
</dbReference>
<keyword evidence="6" id="KW-0677">Repeat</keyword>
<dbReference type="InterPro" id="IPR005170">
    <property type="entry name" value="Transptr-assoc_dom"/>
</dbReference>
<dbReference type="PANTHER" id="PTHR22777">
    <property type="entry name" value="HEMOLYSIN-RELATED"/>
    <property type="match status" value="1"/>
</dbReference>
<keyword evidence="2" id="KW-0813">Transport</keyword>
<dbReference type="Proteomes" id="UP000199517">
    <property type="component" value="Unassembled WGS sequence"/>
</dbReference>
<dbReference type="PROSITE" id="PS51371">
    <property type="entry name" value="CBS"/>
    <property type="match status" value="1"/>
</dbReference>
<dbReference type="SMART" id="SM01091">
    <property type="entry name" value="CorC_HlyC"/>
    <property type="match status" value="1"/>
</dbReference>
<feature type="transmembrane region" description="Helical" evidence="16">
    <location>
        <begin position="109"/>
        <end position="129"/>
    </location>
</feature>
<evidence type="ECO:0000256" key="8">
    <source>
        <dbReference type="ARBA" id="ARBA00023122"/>
    </source>
</evidence>
<dbReference type="PANTHER" id="PTHR22777:SF16">
    <property type="entry name" value="POLYAMINE EXPORT PROTEIN"/>
    <property type="match status" value="1"/>
</dbReference>
<keyword evidence="20" id="KW-1185">Reference proteome</keyword>
<dbReference type="Gene3D" id="3.30.465.10">
    <property type="match status" value="1"/>
</dbReference>
<evidence type="ECO:0000256" key="10">
    <source>
        <dbReference type="ARBA" id="ARBA00037177"/>
    </source>
</evidence>
<dbReference type="STRING" id="32040.SAMN04489710_12112"/>
<protein>
    <recommendedName>
        <fullName evidence="12">Polyamine export protein</fullName>
    </recommendedName>
</protein>
<dbReference type="InterPro" id="IPR046342">
    <property type="entry name" value="CBS_dom_sf"/>
</dbReference>
<dbReference type="InterPro" id="IPR036318">
    <property type="entry name" value="FAD-bd_PCMH-like_sf"/>
</dbReference>
<feature type="domain" description="CNNM transmembrane" evidence="18">
    <location>
        <begin position="6"/>
        <end position="206"/>
    </location>
</feature>
<accession>A0A1I1YWM3</accession>
<evidence type="ECO:0000256" key="4">
    <source>
        <dbReference type="ARBA" id="ARBA00022519"/>
    </source>
</evidence>
<dbReference type="Gene3D" id="3.10.580.10">
    <property type="entry name" value="CBS-domain"/>
    <property type="match status" value="1"/>
</dbReference>
<dbReference type="SUPFAM" id="SSF54631">
    <property type="entry name" value="CBS-domain pair"/>
    <property type="match status" value="1"/>
</dbReference>
<comment type="subcellular location">
    <subcellularLocation>
        <location evidence="1">Cell inner membrane</location>
        <topology evidence="1">Multi-pass membrane protein</topology>
    </subcellularLocation>
</comment>
<organism evidence="19 20">
    <name type="scientific">Paracidovorax konjaci</name>
    <dbReference type="NCBI Taxonomy" id="32040"/>
    <lineage>
        <taxon>Bacteria</taxon>
        <taxon>Pseudomonadati</taxon>
        <taxon>Pseudomonadota</taxon>
        <taxon>Betaproteobacteria</taxon>
        <taxon>Burkholderiales</taxon>
        <taxon>Comamonadaceae</taxon>
        <taxon>Paracidovorax</taxon>
    </lineage>
</organism>
<dbReference type="SUPFAM" id="SSF56176">
    <property type="entry name" value="FAD-binding/transporter-associated domain-like"/>
    <property type="match status" value="1"/>
</dbReference>
<dbReference type="InterPro" id="IPR002550">
    <property type="entry name" value="CNNM"/>
</dbReference>
<gene>
    <name evidence="19" type="ORF">SAMN04489710_12112</name>
</gene>
<keyword evidence="3" id="KW-1003">Cell membrane</keyword>
<dbReference type="Pfam" id="PF01595">
    <property type="entry name" value="CNNM"/>
    <property type="match status" value="1"/>
</dbReference>
<keyword evidence="4" id="KW-0997">Cell inner membrane</keyword>
<evidence type="ECO:0000313" key="19">
    <source>
        <dbReference type="EMBL" id="SFE23995.1"/>
    </source>
</evidence>
<dbReference type="GO" id="GO:0050660">
    <property type="term" value="F:flavin adenine dinucleotide binding"/>
    <property type="evidence" value="ECO:0007669"/>
    <property type="project" value="InterPro"/>
</dbReference>
<evidence type="ECO:0000256" key="9">
    <source>
        <dbReference type="ARBA" id="ARBA00023136"/>
    </source>
</evidence>
<dbReference type="InterPro" id="IPR016169">
    <property type="entry name" value="FAD-bd_PCMH_sub2"/>
</dbReference>
<evidence type="ECO:0000256" key="14">
    <source>
        <dbReference type="PROSITE-ProRule" id="PRU01193"/>
    </source>
</evidence>
<evidence type="ECO:0000256" key="15">
    <source>
        <dbReference type="SAM" id="MobiDB-lite"/>
    </source>
</evidence>
<dbReference type="Pfam" id="PF03471">
    <property type="entry name" value="CorC_HlyC"/>
    <property type="match status" value="1"/>
</dbReference>
<dbReference type="InterPro" id="IPR000644">
    <property type="entry name" value="CBS_dom"/>
</dbReference>
<feature type="compositionally biased region" description="Low complexity" evidence="15">
    <location>
        <begin position="436"/>
        <end position="457"/>
    </location>
</feature>
<keyword evidence="9 14" id="KW-0472">Membrane</keyword>
<evidence type="ECO:0000256" key="7">
    <source>
        <dbReference type="ARBA" id="ARBA00022989"/>
    </source>
</evidence>
<dbReference type="AlphaFoldDB" id="A0A1I1YWM3"/>
<proteinExistence type="inferred from homology"/>